<feature type="compositionally biased region" description="Low complexity" evidence="7">
    <location>
        <begin position="348"/>
        <end position="365"/>
    </location>
</feature>
<evidence type="ECO:0000256" key="7">
    <source>
        <dbReference type="SAM" id="MobiDB-lite"/>
    </source>
</evidence>
<protein>
    <submittedName>
        <fullName evidence="8">Expressed protein</fullName>
    </submittedName>
</protein>
<dbReference type="Proteomes" id="UP001153365">
    <property type="component" value="Unassembled WGS sequence"/>
</dbReference>
<evidence type="ECO:0000256" key="3">
    <source>
        <dbReference type="ARBA" id="ARBA00023015"/>
    </source>
</evidence>
<evidence type="ECO:0000313" key="9">
    <source>
        <dbReference type="Proteomes" id="UP001153365"/>
    </source>
</evidence>
<accession>A0AAV0BIH3</accession>
<organism evidence="8 9">
    <name type="scientific">Phakopsora pachyrhizi</name>
    <name type="common">Asian soybean rust disease fungus</name>
    <dbReference type="NCBI Taxonomy" id="170000"/>
    <lineage>
        <taxon>Eukaryota</taxon>
        <taxon>Fungi</taxon>
        <taxon>Dikarya</taxon>
        <taxon>Basidiomycota</taxon>
        <taxon>Pucciniomycotina</taxon>
        <taxon>Pucciniomycetes</taxon>
        <taxon>Pucciniales</taxon>
        <taxon>Phakopsoraceae</taxon>
        <taxon>Phakopsora</taxon>
    </lineage>
</organism>
<evidence type="ECO:0000256" key="4">
    <source>
        <dbReference type="ARBA" id="ARBA00023163"/>
    </source>
</evidence>
<proteinExistence type="predicted"/>
<feature type="region of interest" description="Disordered" evidence="7">
    <location>
        <begin position="285"/>
        <end position="305"/>
    </location>
</feature>
<keyword evidence="5" id="KW-0539">Nucleus</keyword>
<feature type="region of interest" description="Disordered" evidence="7">
    <location>
        <begin position="348"/>
        <end position="385"/>
    </location>
</feature>
<dbReference type="AlphaFoldDB" id="A0AAV0BIH3"/>
<evidence type="ECO:0000313" key="8">
    <source>
        <dbReference type="EMBL" id="CAH7687067.1"/>
    </source>
</evidence>
<name>A0AAV0BIH3_PHAPC</name>
<dbReference type="GO" id="GO:0010468">
    <property type="term" value="P:regulation of gene expression"/>
    <property type="evidence" value="ECO:0007669"/>
    <property type="project" value="UniProtKB-ARBA"/>
</dbReference>
<keyword evidence="2" id="KW-0678">Repressor</keyword>
<feature type="coiled-coil region" evidence="6">
    <location>
        <begin position="124"/>
        <end position="170"/>
    </location>
</feature>
<evidence type="ECO:0000256" key="1">
    <source>
        <dbReference type="ARBA" id="ARBA00004123"/>
    </source>
</evidence>
<keyword evidence="4" id="KW-0804">Transcription</keyword>
<reference evidence="8" key="1">
    <citation type="submission" date="2022-06" db="EMBL/GenBank/DDBJ databases">
        <authorList>
            <consortium name="SYNGENTA / RWTH Aachen University"/>
        </authorList>
    </citation>
    <scope>NUCLEOTIDE SEQUENCE</scope>
</reference>
<keyword evidence="9" id="KW-1185">Reference proteome</keyword>
<keyword evidence="3" id="KW-0805">Transcription regulation</keyword>
<evidence type="ECO:0000256" key="6">
    <source>
        <dbReference type="SAM" id="Coils"/>
    </source>
</evidence>
<feature type="compositionally biased region" description="Low complexity" evidence="7">
    <location>
        <begin position="286"/>
        <end position="298"/>
    </location>
</feature>
<dbReference type="SMART" id="SM01401">
    <property type="entry name" value="Sds3"/>
    <property type="match status" value="1"/>
</dbReference>
<dbReference type="EMBL" id="CALTRL010005831">
    <property type="protein sequence ID" value="CAH7687067.1"/>
    <property type="molecule type" value="Genomic_DNA"/>
</dbReference>
<evidence type="ECO:0000256" key="2">
    <source>
        <dbReference type="ARBA" id="ARBA00022491"/>
    </source>
</evidence>
<dbReference type="InterPro" id="IPR013907">
    <property type="entry name" value="Sds3"/>
</dbReference>
<feature type="compositionally biased region" description="Polar residues" evidence="7">
    <location>
        <begin position="15"/>
        <end position="39"/>
    </location>
</feature>
<comment type="caution">
    <text evidence="8">The sequence shown here is derived from an EMBL/GenBank/DDBJ whole genome shotgun (WGS) entry which is preliminary data.</text>
</comment>
<dbReference type="Pfam" id="PF08598">
    <property type="entry name" value="Sds3"/>
    <property type="match status" value="1"/>
</dbReference>
<keyword evidence="6" id="KW-0175">Coiled coil</keyword>
<gene>
    <name evidence="8" type="ORF">PPACK8108_LOCUS21799</name>
</gene>
<dbReference type="GO" id="GO:0005654">
    <property type="term" value="C:nucleoplasm"/>
    <property type="evidence" value="ECO:0007669"/>
    <property type="project" value="UniProtKB-ARBA"/>
</dbReference>
<comment type="subcellular location">
    <subcellularLocation>
        <location evidence="1">Nucleus</location>
    </subcellularLocation>
</comment>
<feature type="region of interest" description="Disordered" evidence="7">
    <location>
        <begin position="1"/>
        <end position="49"/>
    </location>
</feature>
<sequence length="385" mass="43712">MANNSLKQPRRKNHSSLNNNQRDNLKSNSLTNQNGTGSENFKKDRRKRECQVNRIESIREENLKRKEEIFTQAWKELNDTQNALISNPPTEINYLLLLHRESLKRENQLLSIKLYHDHQIESARSAYEAEMQKILEDFSNAKNQAREKLLESLEERKRKIKEEKELIDFNEDYYSIGGLNHRSHHVTRGLRNRNHQNDRAGASNQITIFNRLSPIPDPIFQSTDPNQPNLDPSSTIDPNNNHQNHPHPLNFVTADDPLSMAALNVNPHLRQSPIFQHLLQFSQPFSSSNKRSNSRKPPVGLPAPISSTVITPGTWNNFHKSHLGISAAKIDDAESDLEQIIKSTNCLISNGNSNNSSSSTIRVSGSGVGGTSGSKKRKLTQNLKF</sequence>
<evidence type="ECO:0000256" key="5">
    <source>
        <dbReference type="ARBA" id="ARBA00023242"/>
    </source>
</evidence>